<feature type="non-terminal residue" evidence="1">
    <location>
        <position position="252"/>
    </location>
</feature>
<sequence length="252" mass="29040">MVFAYSSFIERIELENQAVKFYGLKSAPTNRNDLFLLAVFTGLRRVGQQTKRSPGKTSKMCINKEITLLGDIDIDYLCNMKFGKHPFIKTLHNLNLFQLVKVITRPLSKACLDHIWSSHPERRINVQVFPSGLSDHLPTIATRKNKPAVQSTVVLQQSPTVTSTTRIKNKVPWDCAFVFDDPNDVVDTRYEIFNGFVDNFLPLKNKRVKRKTQPKWFNDNIVEQIKARDELLTKAKKGGTDNDWLNFRRAKN</sequence>
<name>A0A3M6UAQ6_POCDA</name>
<organism evidence="1 2">
    <name type="scientific">Pocillopora damicornis</name>
    <name type="common">Cauliflower coral</name>
    <name type="synonym">Millepora damicornis</name>
    <dbReference type="NCBI Taxonomy" id="46731"/>
    <lineage>
        <taxon>Eukaryota</taxon>
        <taxon>Metazoa</taxon>
        <taxon>Cnidaria</taxon>
        <taxon>Anthozoa</taxon>
        <taxon>Hexacorallia</taxon>
        <taxon>Scleractinia</taxon>
        <taxon>Astrocoeniina</taxon>
        <taxon>Pocilloporidae</taxon>
        <taxon>Pocillopora</taxon>
    </lineage>
</organism>
<evidence type="ECO:0000313" key="2">
    <source>
        <dbReference type="Proteomes" id="UP000275408"/>
    </source>
</evidence>
<evidence type="ECO:0008006" key="3">
    <source>
        <dbReference type="Google" id="ProtNLM"/>
    </source>
</evidence>
<proteinExistence type="predicted"/>
<evidence type="ECO:0000313" key="1">
    <source>
        <dbReference type="EMBL" id="RMX50753.1"/>
    </source>
</evidence>
<reference evidence="1 2" key="1">
    <citation type="journal article" date="2018" name="Sci. Rep.">
        <title>Comparative analysis of the Pocillopora damicornis genome highlights role of immune system in coral evolution.</title>
        <authorList>
            <person name="Cunning R."/>
            <person name="Bay R.A."/>
            <person name="Gillette P."/>
            <person name="Baker A.C."/>
            <person name="Traylor-Knowles N."/>
        </authorList>
    </citation>
    <scope>NUCLEOTIDE SEQUENCE [LARGE SCALE GENOMIC DNA]</scope>
    <source>
        <strain evidence="1">RSMAS</strain>
        <tissue evidence="1">Whole animal</tissue>
    </source>
</reference>
<comment type="caution">
    <text evidence="1">The sequence shown here is derived from an EMBL/GenBank/DDBJ whole genome shotgun (WGS) entry which is preliminary data.</text>
</comment>
<protein>
    <recommendedName>
        <fullName evidence="3">Endonuclease/exonuclease/phosphatase domain-containing protein</fullName>
    </recommendedName>
</protein>
<keyword evidence="2" id="KW-1185">Reference proteome</keyword>
<dbReference type="EMBL" id="RCHS01001900">
    <property type="protein sequence ID" value="RMX50753.1"/>
    <property type="molecule type" value="Genomic_DNA"/>
</dbReference>
<accession>A0A3M6UAQ6</accession>
<dbReference type="Proteomes" id="UP000275408">
    <property type="component" value="Unassembled WGS sequence"/>
</dbReference>
<gene>
    <name evidence="1" type="ORF">pdam_00024557</name>
</gene>
<dbReference type="AlphaFoldDB" id="A0A3M6UAQ6"/>